<evidence type="ECO:0000256" key="28">
    <source>
        <dbReference type="ARBA" id="ARBA00049971"/>
    </source>
</evidence>
<evidence type="ECO:0000256" key="1">
    <source>
        <dbReference type="ARBA" id="ARBA00001974"/>
    </source>
</evidence>
<keyword evidence="33" id="KW-1185">Reference proteome</keyword>
<keyword evidence="9" id="KW-0479">Metal-binding</keyword>
<evidence type="ECO:0000256" key="13">
    <source>
        <dbReference type="ARBA" id="ARBA00022882"/>
    </source>
</evidence>
<evidence type="ECO:0000256" key="7">
    <source>
        <dbReference type="ARBA" id="ARBA00022617"/>
    </source>
</evidence>
<evidence type="ECO:0000256" key="22">
    <source>
        <dbReference type="ARBA" id="ARBA00042476"/>
    </source>
</evidence>
<evidence type="ECO:0000259" key="31">
    <source>
        <dbReference type="PROSITE" id="PS51384"/>
    </source>
</evidence>
<keyword evidence="5" id="KW-1017">Isopeptide bond</keyword>
<evidence type="ECO:0000256" key="4">
    <source>
        <dbReference type="ARBA" id="ARBA00022475"/>
    </source>
</evidence>
<keyword evidence="16" id="KW-0408">Iron</keyword>
<dbReference type="Pfam" id="PF08022">
    <property type="entry name" value="FAD_binding_8"/>
    <property type="match status" value="1"/>
</dbReference>
<dbReference type="Gene3D" id="3.40.50.80">
    <property type="entry name" value="Nucleotide-binding domain of ferredoxin-NADP reductase (FNR) module"/>
    <property type="match status" value="2"/>
</dbReference>
<reference evidence="32 33" key="1">
    <citation type="submission" date="2021-06" db="EMBL/GenBank/DDBJ databases">
        <authorList>
            <person name="Palmer J.M."/>
        </authorList>
    </citation>
    <scope>NUCLEOTIDE SEQUENCE [LARGE SCALE GENOMIC DNA]</scope>
    <source>
        <strain evidence="32 33">XC_2019</strain>
        <tissue evidence="32">Muscle</tissue>
    </source>
</reference>
<evidence type="ECO:0000256" key="25">
    <source>
        <dbReference type="ARBA" id="ARBA00043221"/>
    </source>
</evidence>
<dbReference type="InterPro" id="IPR050369">
    <property type="entry name" value="RBOH/FRE"/>
</dbReference>
<evidence type="ECO:0000256" key="9">
    <source>
        <dbReference type="ARBA" id="ARBA00022723"/>
    </source>
</evidence>
<keyword evidence="10" id="KW-0274">FAD</keyword>
<evidence type="ECO:0000256" key="19">
    <source>
        <dbReference type="ARBA" id="ARBA00023303"/>
    </source>
</evidence>
<keyword evidence="8" id="KW-0285">Flavoprotein</keyword>
<keyword evidence="11" id="KW-0832">Ubl conjugation</keyword>
<evidence type="ECO:0000256" key="5">
    <source>
        <dbReference type="ARBA" id="ARBA00022499"/>
    </source>
</evidence>
<gene>
    <name evidence="32" type="ORF">XENOCAPTIV_019825</name>
</gene>
<evidence type="ECO:0000256" key="2">
    <source>
        <dbReference type="ARBA" id="ARBA00004651"/>
    </source>
</evidence>
<dbReference type="SUPFAM" id="SSF63380">
    <property type="entry name" value="Riboflavin synthase domain-like"/>
    <property type="match status" value="1"/>
</dbReference>
<evidence type="ECO:0000256" key="30">
    <source>
        <dbReference type="ARBA" id="ARBA00050046"/>
    </source>
</evidence>
<comment type="subcellular location">
    <subcellularLocation>
        <location evidence="2">Cell membrane</location>
        <topology evidence="2">Multi-pass membrane protein</topology>
    </subcellularLocation>
</comment>
<keyword evidence="19" id="KW-0407">Ion channel</keyword>
<comment type="catalytic activity">
    <reaction evidence="27">
        <text>NADPH + 2 O2 = 2 superoxide + NADP(+) + H(+)</text>
        <dbReference type="Rhea" id="RHEA:63180"/>
        <dbReference type="ChEBI" id="CHEBI:15378"/>
        <dbReference type="ChEBI" id="CHEBI:15379"/>
        <dbReference type="ChEBI" id="CHEBI:18421"/>
        <dbReference type="ChEBI" id="CHEBI:57783"/>
        <dbReference type="ChEBI" id="CHEBI:58349"/>
    </reaction>
</comment>
<evidence type="ECO:0000256" key="29">
    <source>
        <dbReference type="ARBA" id="ARBA00050020"/>
    </source>
</evidence>
<keyword evidence="14" id="KW-0249">Electron transport</keyword>
<evidence type="ECO:0000256" key="26">
    <source>
        <dbReference type="ARBA" id="ARBA00043223"/>
    </source>
</evidence>
<evidence type="ECO:0000256" key="18">
    <source>
        <dbReference type="ARBA" id="ARBA00023180"/>
    </source>
</evidence>
<keyword evidence="4" id="KW-1003">Cell membrane</keyword>
<keyword evidence="15" id="KW-0560">Oxidoreductase</keyword>
<protein>
    <recommendedName>
        <fullName evidence="29">NADPH oxidase 2</fullName>
    </recommendedName>
    <alternativeName>
        <fullName evidence="26">CGD91-phox</fullName>
    </alternativeName>
    <alternativeName>
        <fullName evidence="21">Cytochrome b(558) subunit beta</fullName>
    </alternativeName>
    <alternativeName>
        <fullName evidence="30">Cytochrome b-245 heavy chain</fullName>
    </alternativeName>
    <alternativeName>
        <fullName evidence="24">Heme-binding membrane glycoprotein gp91phox</fullName>
    </alternativeName>
    <alternativeName>
        <fullName evidence="25">Neutrophil cytochrome b 91 kDa polypeptide</fullName>
    </alternativeName>
    <alternativeName>
        <fullName evidence="22">gp91-1</fullName>
    </alternativeName>
    <alternativeName>
        <fullName evidence="23">gp91-phox</fullName>
    </alternativeName>
    <alternativeName>
        <fullName evidence="20">p22 phagocyte B-cytochrome</fullName>
    </alternativeName>
</protein>
<comment type="cofactor">
    <cofactor evidence="1">
        <name>FAD</name>
        <dbReference type="ChEBI" id="CHEBI:57692"/>
    </cofactor>
</comment>
<evidence type="ECO:0000256" key="8">
    <source>
        <dbReference type="ARBA" id="ARBA00022630"/>
    </source>
</evidence>
<evidence type="ECO:0000256" key="11">
    <source>
        <dbReference type="ARBA" id="ARBA00022843"/>
    </source>
</evidence>
<dbReference type="InterPro" id="IPR013112">
    <property type="entry name" value="FAD-bd_8"/>
</dbReference>
<evidence type="ECO:0000256" key="21">
    <source>
        <dbReference type="ARBA" id="ARBA00042446"/>
    </source>
</evidence>
<proteinExistence type="predicted"/>
<dbReference type="PROSITE" id="PS51384">
    <property type="entry name" value="FAD_FR"/>
    <property type="match status" value="1"/>
</dbReference>
<evidence type="ECO:0000256" key="14">
    <source>
        <dbReference type="ARBA" id="ARBA00022982"/>
    </source>
</evidence>
<dbReference type="Gene3D" id="2.40.30.10">
    <property type="entry name" value="Translation factors"/>
    <property type="match status" value="1"/>
</dbReference>
<dbReference type="InterPro" id="IPR013121">
    <property type="entry name" value="Fe_red_NAD-bd_6"/>
</dbReference>
<keyword evidence="17" id="KW-0406">Ion transport</keyword>
<dbReference type="Pfam" id="PF08030">
    <property type="entry name" value="NAD_binding_6"/>
    <property type="match status" value="2"/>
</dbReference>
<dbReference type="EMBL" id="JAHRIN010042432">
    <property type="protein sequence ID" value="MEQ2205969.1"/>
    <property type="molecule type" value="Genomic_DNA"/>
</dbReference>
<name>A0ABV0RCT7_9TELE</name>
<evidence type="ECO:0000256" key="6">
    <source>
        <dbReference type="ARBA" id="ARBA00022553"/>
    </source>
</evidence>
<keyword evidence="3" id="KW-0813">Transport</keyword>
<keyword evidence="6" id="KW-0597">Phosphoprotein</keyword>
<evidence type="ECO:0000256" key="20">
    <source>
        <dbReference type="ARBA" id="ARBA00030106"/>
    </source>
</evidence>
<evidence type="ECO:0000256" key="17">
    <source>
        <dbReference type="ARBA" id="ARBA00023065"/>
    </source>
</evidence>
<dbReference type="InterPro" id="IPR017938">
    <property type="entry name" value="Riboflavin_synthase-like_b-brl"/>
</dbReference>
<evidence type="ECO:0000256" key="12">
    <source>
        <dbReference type="ARBA" id="ARBA00022857"/>
    </source>
</evidence>
<feature type="domain" description="FAD-binding FR-type" evidence="31">
    <location>
        <begin position="1"/>
        <end position="107"/>
    </location>
</feature>
<evidence type="ECO:0000256" key="15">
    <source>
        <dbReference type="ARBA" id="ARBA00023002"/>
    </source>
</evidence>
<dbReference type="PANTHER" id="PTHR11972:SF60">
    <property type="entry name" value="CYTOCHROME B-245 HEAVY CHAIN"/>
    <property type="match status" value="1"/>
</dbReference>
<keyword evidence="4" id="KW-0472">Membrane</keyword>
<comment type="function">
    <text evidence="28">Catalytic subunit of the phagocyte NADPH oxidase complex that mediates the transfer of electrons from cytosolic NADPH to O2 to produce the superoxide anion (O2(-)). In the activated complex, electrons are first transferred from NADPH to flavin adenine dinucleotide (FAD) and subsequently transferred via two heme molecules to molecular oxygen, producing superoxide through an outer-sphere reaction. Activation of the NADPH oxidase complex is initiated by the assembly of cytosolic subunits of the NADPH oxidase complex with the core NADPH oxidase complex to form a complex at the plasma membrane or phagosomal membrane. This activation process is initiated by phosphorylation dependent binding of the cytosolic NCF1/p47-phox subunit to the C-terminus of CYBA/p22-phox. NADPH oxidase complex assembly is impaired through interaction with NRROS.</text>
</comment>
<dbReference type="CDD" id="cd06186">
    <property type="entry name" value="NOX_Duox_like_FAD_NADP"/>
    <property type="match status" value="1"/>
</dbReference>
<keyword evidence="12" id="KW-0521">NADP</keyword>
<evidence type="ECO:0000256" key="3">
    <source>
        <dbReference type="ARBA" id="ARBA00022448"/>
    </source>
</evidence>
<dbReference type="PANTHER" id="PTHR11972">
    <property type="entry name" value="NADPH OXIDASE"/>
    <property type="match status" value="1"/>
</dbReference>
<sequence length="228" mass="25627">MSDSVPGPQVVMHPSKTLELQMKKKGFSMEVGQYVFIQCPSVSRLEWHPFTLTSAPEEDYFSAHIRIVGDWTQALYEACGGDKPEQQDAWKLPKVAIDGPFGTASEDVFRYEVVMLVGAGIGVTPFASILKSVWYKHIQNNQDVFTKKAAHFRVHHEAENDPITGLKQKTLYGKPNWDNEFANIASKHPRSKVGVFLCGPPQLGKSLEKQCLSHSEADVKFIFNKENF</sequence>
<evidence type="ECO:0000256" key="23">
    <source>
        <dbReference type="ARBA" id="ARBA00042502"/>
    </source>
</evidence>
<keyword evidence="7" id="KW-0349">Heme</keyword>
<dbReference type="SUPFAM" id="SSF52343">
    <property type="entry name" value="Ferredoxin reductase-like, C-terminal NADP-linked domain"/>
    <property type="match status" value="1"/>
</dbReference>
<evidence type="ECO:0000256" key="16">
    <source>
        <dbReference type="ARBA" id="ARBA00023004"/>
    </source>
</evidence>
<dbReference type="InterPro" id="IPR017927">
    <property type="entry name" value="FAD-bd_FR_type"/>
</dbReference>
<evidence type="ECO:0000256" key="24">
    <source>
        <dbReference type="ARBA" id="ARBA00042961"/>
    </source>
</evidence>
<evidence type="ECO:0000313" key="32">
    <source>
        <dbReference type="EMBL" id="MEQ2205969.1"/>
    </source>
</evidence>
<accession>A0ABV0RCT7</accession>
<dbReference type="PRINTS" id="PR00466">
    <property type="entry name" value="GP91PHOX"/>
</dbReference>
<evidence type="ECO:0000256" key="27">
    <source>
        <dbReference type="ARBA" id="ARBA00049908"/>
    </source>
</evidence>
<dbReference type="InterPro" id="IPR000778">
    <property type="entry name" value="Cyt_b245_heavy_chain"/>
</dbReference>
<dbReference type="InterPro" id="IPR039261">
    <property type="entry name" value="FNR_nucleotide-bd"/>
</dbReference>
<keyword evidence="18" id="KW-0325">Glycoprotein</keyword>
<dbReference type="Proteomes" id="UP001434883">
    <property type="component" value="Unassembled WGS sequence"/>
</dbReference>
<evidence type="ECO:0000313" key="33">
    <source>
        <dbReference type="Proteomes" id="UP001434883"/>
    </source>
</evidence>
<keyword evidence="13" id="KW-0851">Voltage-gated channel</keyword>
<comment type="caution">
    <text evidence="32">The sequence shown here is derived from an EMBL/GenBank/DDBJ whole genome shotgun (WGS) entry which is preliminary data.</text>
</comment>
<evidence type="ECO:0000256" key="10">
    <source>
        <dbReference type="ARBA" id="ARBA00022827"/>
    </source>
</evidence>
<organism evidence="32 33">
    <name type="scientific">Xenoophorus captivus</name>
    <dbReference type="NCBI Taxonomy" id="1517983"/>
    <lineage>
        <taxon>Eukaryota</taxon>
        <taxon>Metazoa</taxon>
        <taxon>Chordata</taxon>
        <taxon>Craniata</taxon>
        <taxon>Vertebrata</taxon>
        <taxon>Euteleostomi</taxon>
        <taxon>Actinopterygii</taxon>
        <taxon>Neopterygii</taxon>
        <taxon>Teleostei</taxon>
        <taxon>Neoteleostei</taxon>
        <taxon>Acanthomorphata</taxon>
        <taxon>Ovalentaria</taxon>
        <taxon>Atherinomorphae</taxon>
        <taxon>Cyprinodontiformes</taxon>
        <taxon>Goodeidae</taxon>
        <taxon>Xenoophorus</taxon>
    </lineage>
</organism>